<gene>
    <name evidence="2" type="ORF">D806_012680</name>
</gene>
<dbReference type="EMBL" id="CP027541">
    <property type="protein sequence ID" value="AWT52256.1"/>
    <property type="molecule type" value="Genomic_DNA"/>
</dbReference>
<dbReference type="Proteomes" id="UP000011200">
    <property type="component" value="Chromosome"/>
</dbReference>
<dbReference type="SMART" id="SM00327">
    <property type="entry name" value="VWA"/>
    <property type="match status" value="1"/>
</dbReference>
<dbReference type="InterPro" id="IPR002035">
    <property type="entry name" value="VWF_A"/>
</dbReference>
<name>A0A2U9PKP4_MYCSE</name>
<evidence type="ECO:0000259" key="1">
    <source>
        <dbReference type="PROSITE" id="PS50234"/>
    </source>
</evidence>
<dbReference type="CDD" id="cd00198">
    <property type="entry name" value="vWFA"/>
    <property type="match status" value="1"/>
</dbReference>
<dbReference type="SUPFAM" id="SSF53300">
    <property type="entry name" value="vWA-like"/>
    <property type="match status" value="1"/>
</dbReference>
<dbReference type="InterPro" id="IPR036465">
    <property type="entry name" value="vWFA_dom_sf"/>
</dbReference>
<dbReference type="AlphaFoldDB" id="A0A2U9PKP4"/>
<evidence type="ECO:0000313" key="2">
    <source>
        <dbReference type="EMBL" id="AWT52256.1"/>
    </source>
</evidence>
<reference evidence="2 3" key="1">
    <citation type="journal article" date="2013" name="Genome Announc.">
        <title>Draft genome sequence of MKD8, a conjugal recipient Mycobacterium smegmatis strain.</title>
        <authorList>
            <person name="Gray T.A."/>
            <person name="Palumbo M.J."/>
            <person name="Derbyshire K.M."/>
        </authorList>
    </citation>
    <scope>NUCLEOTIDE SEQUENCE [LARGE SCALE GENOMIC DNA]</scope>
    <source>
        <strain evidence="2 3">MKD8</strain>
    </source>
</reference>
<evidence type="ECO:0000313" key="3">
    <source>
        <dbReference type="Proteomes" id="UP000011200"/>
    </source>
</evidence>
<feature type="domain" description="VWFA" evidence="1">
    <location>
        <begin position="14"/>
        <end position="204"/>
    </location>
</feature>
<sequence length="279" mass="29995">MSYTAEISRSNPTCFVFVVDQSASMEDQIGGEIPQKKSDVVADAINRLLFELTLRCAKEEGVRDYFHISVLGYGGSMVKSAFSGPLSGRDVVPISEIAESPARLEERTKKVPDGAGGLVEQTVKFPIWLDPQAGGGTPMVQALTLAESIVADWVNQHPAGFPPVVLHLTDGESTDGDPSEVAMKLRSQLTTDGNVLLFNLHVSDQGGRPISFPSSESNLPDQFSRLLFGMSSLLPSQMRALAGNQGHKVEEGSKGFVYNADIAGIVQFLEIGTRASDLR</sequence>
<organism evidence="2 3">
    <name type="scientific">Mycolicibacterium smegmatis (strain MKD8)</name>
    <name type="common">Mycobacterium smegmatis</name>
    <dbReference type="NCBI Taxonomy" id="1214915"/>
    <lineage>
        <taxon>Bacteria</taxon>
        <taxon>Bacillati</taxon>
        <taxon>Actinomycetota</taxon>
        <taxon>Actinomycetes</taxon>
        <taxon>Mycobacteriales</taxon>
        <taxon>Mycobacteriaceae</taxon>
        <taxon>Mycolicibacterium</taxon>
    </lineage>
</organism>
<accession>A0A2U9PKP4</accession>
<dbReference type="PROSITE" id="PS50234">
    <property type="entry name" value="VWFA"/>
    <property type="match status" value="1"/>
</dbReference>
<proteinExistence type="predicted"/>
<protein>
    <submittedName>
        <fullName evidence="2">von Willebrand factor type A domain protein</fullName>
    </submittedName>
</protein>
<dbReference type="Gene3D" id="3.40.50.410">
    <property type="entry name" value="von Willebrand factor, type A domain"/>
    <property type="match status" value="1"/>
</dbReference>
<reference evidence="3" key="2">
    <citation type="submission" date="2018-03" db="EMBL/GenBank/DDBJ databases">
        <authorList>
            <person name="Derbyshire K."/>
            <person name="Gray T.A."/>
            <person name="Champion M."/>
        </authorList>
    </citation>
    <scope>NUCLEOTIDE SEQUENCE [LARGE SCALE GENOMIC DNA]</scope>
    <source>
        <strain evidence="3">MKD8</strain>
    </source>
</reference>